<feature type="transmembrane region" description="Helical" evidence="1">
    <location>
        <begin position="58"/>
        <end position="84"/>
    </location>
</feature>
<keyword evidence="1" id="KW-0812">Transmembrane</keyword>
<evidence type="ECO:0000313" key="2">
    <source>
        <dbReference type="EMBL" id="TDY13744.1"/>
    </source>
</evidence>
<comment type="caution">
    <text evidence="2">The sequence shown here is derived from an EMBL/GenBank/DDBJ whole genome shotgun (WGS) entry which is preliminary data.</text>
</comment>
<accession>A0ABY2G7I0</accession>
<reference evidence="2 3" key="1">
    <citation type="submission" date="2019-03" db="EMBL/GenBank/DDBJ databases">
        <title>Genomic Encyclopedia of Type Strains, Phase III (KMG-III): the genomes of soil and plant-associated and newly described type strains.</title>
        <authorList>
            <person name="Whitman W."/>
        </authorList>
    </citation>
    <scope>NUCLEOTIDE SEQUENCE [LARGE SCALE GENOMIC DNA]</scope>
    <source>
        <strain evidence="2 3">CGMCC 1.10957</strain>
    </source>
</reference>
<dbReference type="Proteomes" id="UP000294930">
    <property type="component" value="Unassembled WGS sequence"/>
</dbReference>
<evidence type="ECO:0008006" key="4">
    <source>
        <dbReference type="Google" id="ProtNLM"/>
    </source>
</evidence>
<evidence type="ECO:0000256" key="1">
    <source>
        <dbReference type="SAM" id="Phobius"/>
    </source>
</evidence>
<dbReference type="Pfam" id="PF11188">
    <property type="entry name" value="DUF2975"/>
    <property type="match status" value="1"/>
</dbReference>
<organism evidence="2 3">
    <name type="scientific">Meridianimaribacter flavus</name>
    <dbReference type="NCBI Taxonomy" id="571115"/>
    <lineage>
        <taxon>Bacteria</taxon>
        <taxon>Pseudomonadati</taxon>
        <taxon>Bacteroidota</taxon>
        <taxon>Flavobacteriia</taxon>
        <taxon>Flavobacteriales</taxon>
        <taxon>Flavobacteriaceae</taxon>
        <taxon>Meridianimaribacter</taxon>
    </lineage>
</organism>
<feature type="transmembrane region" description="Helical" evidence="1">
    <location>
        <begin position="105"/>
        <end position="125"/>
    </location>
</feature>
<proteinExistence type="predicted"/>
<gene>
    <name evidence="2" type="ORF">A8975_0339</name>
</gene>
<dbReference type="RefSeq" id="WP_134198450.1">
    <property type="nucleotide sequence ID" value="NZ_SOQZ01000001.1"/>
</dbReference>
<keyword evidence="1" id="KW-0472">Membrane</keyword>
<feature type="transmembrane region" description="Helical" evidence="1">
    <location>
        <begin position="137"/>
        <end position="158"/>
    </location>
</feature>
<dbReference type="InterPro" id="IPR021354">
    <property type="entry name" value="DUF2975"/>
</dbReference>
<protein>
    <recommendedName>
        <fullName evidence="4">DUF2975 domain-containing protein</fullName>
    </recommendedName>
</protein>
<name>A0ABY2G7I0_9FLAO</name>
<keyword evidence="1" id="KW-1133">Transmembrane helix</keyword>
<dbReference type="EMBL" id="SOQZ01000001">
    <property type="protein sequence ID" value="TDY13744.1"/>
    <property type="molecule type" value="Genomic_DNA"/>
</dbReference>
<evidence type="ECO:0000313" key="3">
    <source>
        <dbReference type="Proteomes" id="UP000294930"/>
    </source>
</evidence>
<keyword evidence="3" id="KW-1185">Reference proteome</keyword>
<sequence length="172" mass="19705">MKSLQVFKIMHVISWIIFIGLSIKAGALIISFIVSIFVDEFASKNLYLGLDLLNVYNFSVFHYSSIIVFYILTAILKAYLFYLLIKVFRHLDVNNPFNLTVAKTITKISYVSFCIGLIAALAYGYTIWLSQKVFFAFNWNASGFLFMAGVIFIIAFLYKRAVELQTENELTI</sequence>
<feature type="transmembrane region" description="Helical" evidence="1">
    <location>
        <begin position="12"/>
        <end position="38"/>
    </location>
</feature>